<keyword evidence="2" id="KW-1185">Reference proteome</keyword>
<proteinExistence type="predicted"/>
<protein>
    <submittedName>
        <fullName evidence="1">DUF4298 domain-containing protein</fullName>
    </submittedName>
</protein>
<dbReference type="AlphaFoldDB" id="A0AAW6REC7"/>
<dbReference type="EMBL" id="JARVII010000002">
    <property type="protein sequence ID" value="MDG9698535.1"/>
    <property type="molecule type" value="Genomic_DNA"/>
</dbReference>
<gene>
    <name evidence="1" type="ORF">QB898_02165</name>
</gene>
<dbReference type="RefSeq" id="WP_279523609.1">
    <property type="nucleotide sequence ID" value="NZ_JARVII010000002.1"/>
</dbReference>
<reference evidence="1 2" key="1">
    <citation type="submission" date="2023-04" db="EMBL/GenBank/DDBJ databases">
        <title>Ottowia paracancer sp. nov., isolated from human stomach.</title>
        <authorList>
            <person name="Song Y."/>
        </authorList>
    </citation>
    <scope>NUCLEOTIDE SEQUENCE [LARGE SCALE GENOMIC DNA]</scope>
    <source>
        <strain evidence="1 2">10c7w1</strain>
    </source>
</reference>
<accession>A0AAW6REC7</accession>
<dbReference type="Pfam" id="PF14131">
    <property type="entry name" value="DUF4298"/>
    <property type="match status" value="1"/>
</dbReference>
<dbReference type="InterPro" id="IPR025384">
    <property type="entry name" value="DUF4298"/>
</dbReference>
<organism evidence="1 2">
    <name type="scientific">Ottowia cancrivicina</name>
    <dbReference type="NCBI Taxonomy" id="3040346"/>
    <lineage>
        <taxon>Bacteria</taxon>
        <taxon>Pseudomonadati</taxon>
        <taxon>Pseudomonadota</taxon>
        <taxon>Betaproteobacteria</taxon>
        <taxon>Burkholderiales</taxon>
        <taxon>Comamonadaceae</taxon>
        <taxon>Ottowia</taxon>
    </lineage>
</organism>
<evidence type="ECO:0000313" key="2">
    <source>
        <dbReference type="Proteomes" id="UP001237156"/>
    </source>
</evidence>
<comment type="caution">
    <text evidence="1">The sequence shown here is derived from an EMBL/GenBank/DDBJ whole genome shotgun (WGS) entry which is preliminary data.</text>
</comment>
<evidence type="ECO:0000313" key="1">
    <source>
        <dbReference type="EMBL" id="MDG9698535.1"/>
    </source>
</evidence>
<dbReference type="Proteomes" id="UP001237156">
    <property type="component" value="Unassembled WGS sequence"/>
</dbReference>
<sequence>MPSPDLQQAQRRIDEIQSLYRQWLRLLPALQAAQRQWRQASGLMRQLEDFYEQEYGPLNQAISAGLPVDLRTEGEYSVMSEDALYDAFGERQNLAWAWMRLAMKDLDRWGESEEQDAQDAAPPEG</sequence>
<name>A0AAW6REC7_9BURK</name>